<sequence>MMVFTHTLLTFRIRLSRQTTICSQQLNGGLTPRRRKMLRMVQAKSDAELDAPRLQLVGLG</sequence>
<accession>A0A546XF44</accession>
<name>A0A546XF44_AGRTU</name>
<dbReference type="EMBL" id="SGOE01000013">
    <property type="protein sequence ID" value="TRA99317.1"/>
    <property type="molecule type" value="Genomic_DNA"/>
</dbReference>
<gene>
    <name evidence="1" type="ORF">EXN61_26400</name>
</gene>
<evidence type="ECO:0000313" key="2">
    <source>
        <dbReference type="Proteomes" id="UP000317023"/>
    </source>
</evidence>
<evidence type="ECO:0000313" key="1">
    <source>
        <dbReference type="EMBL" id="TRA99317.1"/>
    </source>
</evidence>
<proteinExistence type="predicted"/>
<dbReference type="AlphaFoldDB" id="A0A546XF44"/>
<organism evidence="1 2">
    <name type="scientific">Agrobacterium tumefaciens</name>
    <dbReference type="NCBI Taxonomy" id="358"/>
    <lineage>
        <taxon>Bacteria</taxon>
        <taxon>Pseudomonadati</taxon>
        <taxon>Pseudomonadota</taxon>
        <taxon>Alphaproteobacteria</taxon>
        <taxon>Hyphomicrobiales</taxon>
        <taxon>Rhizobiaceae</taxon>
        <taxon>Rhizobium/Agrobacterium group</taxon>
        <taxon>Agrobacterium</taxon>
        <taxon>Agrobacterium tumefaciens complex</taxon>
    </lineage>
</organism>
<dbReference type="Proteomes" id="UP000317023">
    <property type="component" value="Unassembled WGS sequence"/>
</dbReference>
<dbReference type="RefSeq" id="WP_142860067.1">
    <property type="nucleotide sequence ID" value="NZ_SGOE01000013.1"/>
</dbReference>
<comment type="caution">
    <text evidence="1">The sequence shown here is derived from an EMBL/GenBank/DDBJ whole genome shotgun (WGS) entry which is preliminary data.</text>
</comment>
<protein>
    <submittedName>
        <fullName evidence="1">Uncharacterized protein</fullName>
    </submittedName>
</protein>
<reference evidence="1 2" key="1">
    <citation type="journal article" date="2019" name="Appl. Microbiol. Biotechnol.">
        <title>Differential efficiency of wild type rhizogenic strains for rol gene transformation of plants.</title>
        <authorList>
            <person name="Desmet S."/>
            <person name="De Keyser E."/>
            <person name="Van Vaerenbergh J."/>
            <person name="Baeyen S."/>
            <person name="Van Huylenbroeck J."/>
            <person name="Geelen D."/>
            <person name="Dhooghe E."/>
        </authorList>
    </citation>
    <scope>NUCLEOTIDE SEQUENCE [LARGE SCALE GENOMIC DNA]</scope>
    <source>
        <strain evidence="1 2">MAFF210266</strain>
    </source>
</reference>